<dbReference type="GO" id="GO:0003677">
    <property type="term" value="F:DNA binding"/>
    <property type="evidence" value="ECO:0007669"/>
    <property type="project" value="InterPro"/>
</dbReference>
<dbReference type="OrthoDB" id="9781521at2"/>
<dbReference type="Proteomes" id="UP000005950">
    <property type="component" value="Unassembled WGS sequence"/>
</dbReference>
<evidence type="ECO:0000313" key="2">
    <source>
        <dbReference type="Proteomes" id="UP000005950"/>
    </source>
</evidence>
<dbReference type="RefSeq" id="WP_006058132.1">
    <property type="nucleotide sequence ID" value="NZ_GG657553.1"/>
</dbReference>
<dbReference type="HOGENOM" id="CLU_066192_50_1_9"/>
<dbReference type="STRING" id="545696.HOLDEFILI_00922"/>
<dbReference type="Gene3D" id="1.10.260.40">
    <property type="entry name" value="lambda repressor-like DNA-binding domains"/>
    <property type="match status" value="1"/>
</dbReference>
<organism evidence="1 2">
    <name type="scientific">Holdemania filiformis DSM 12042</name>
    <dbReference type="NCBI Taxonomy" id="545696"/>
    <lineage>
        <taxon>Bacteria</taxon>
        <taxon>Bacillati</taxon>
        <taxon>Bacillota</taxon>
        <taxon>Erysipelotrichia</taxon>
        <taxon>Erysipelotrichales</taxon>
        <taxon>Erysipelotrichaceae</taxon>
        <taxon>Holdemania</taxon>
    </lineage>
</organism>
<evidence type="ECO:0008006" key="3">
    <source>
        <dbReference type="Google" id="ProtNLM"/>
    </source>
</evidence>
<proteinExistence type="predicted"/>
<comment type="caution">
    <text evidence="1">The sequence shown here is derived from an EMBL/GenBank/DDBJ whole genome shotgun (WGS) entry which is preliminary data.</text>
</comment>
<sequence length="88" mass="10199">MKFSEALRIRIKELCGEYHMNPSGLSQKACGNSTISSFMSKDQETLYMPTIYSICLALNLSLKEFFDSQCFDDIDEINEIRNQYQKPE</sequence>
<reference evidence="1 2" key="2">
    <citation type="submission" date="2009-02" db="EMBL/GenBank/DDBJ databases">
        <title>Draft genome sequence of Holdemania filiformis DSM 12042.</title>
        <authorList>
            <person name="Sudarsanam P."/>
            <person name="Ley R."/>
            <person name="Guruge J."/>
            <person name="Turnbaugh P.J."/>
            <person name="Mahowald M."/>
            <person name="Liep D."/>
            <person name="Gordon J."/>
        </authorList>
    </citation>
    <scope>NUCLEOTIDE SEQUENCE [LARGE SCALE GENOMIC DNA]</scope>
    <source>
        <strain evidence="1 2">DSM 12042</strain>
    </source>
</reference>
<dbReference type="AlphaFoldDB" id="B9Y541"/>
<accession>B9Y541</accession>
<name>B9Y541_9FIRM</name>
<gene>
    <name evidence="1" type="ORF">HOLDEFILI_00922</name>
</gene>
<protein>
    <recommendedName>
        <fullName evidence="3">HTH cro/C1-type domain-containing protein</fullName>
    </recommendedName>
</protein>
<reference evidence="1 2" key="1">
    <citation type="submission" date="2008-12" db="EMBL/GenBank/DDBJ databases">
        <authorList>
            <person name="Fulton L."/>
            <person name="Clifton S."/>
            <person name="Fulton B."/>
            <person name="Xu J."/>
            <person name="Minx P."/>
            <person name="Pepin K.H."/>
            <person name="Johnson M."/>
            <person name="Bhonagiri V."/>
            <person name="Nash W.E."/>
            <person name="Mardis E.R."/>
            <person name="Wilson R.K."/>
        </authorList>
    </citation>
    <scope>NUCLEOTIDE SEQUENCE [LARGE SCALE GENOMIC DNA]</scope>
    <source>
        <strain evidence="1 2">DSM 12042</strain>
    </source>
</reference>
<evidence type="ECO:0000313" key="1">
    <source>
        <dbReference type="EMBL" id="EEF68954.1"/>
    </source>
</evidence>
<dbReference type="EMBL" id="ACCF01000054">
    <property type="protein sequence ID" value="EEF68954.1"/>
    <property type="molecule type" value="Genomic_DNA"/>
</dbReference>
<dbReference type="InterPro" id="IPR010982">
    <property type="entry name" value="Lambda_DNA-bd_dom_sf"/>
</dbReference>